<organism evidence="1 2">
    <name type="scientific">Dallia pectoralis</name>
    <name type="common">Alaska blackfish</name>
    <dbReference type="NCBI Taxonomy" id="75939"/>
    <lineage>
        <taxon>Eukaryota</taxon>
        <taxon>Metazoa</taxon>
        <taxon>Chordata</taxon>
        <taxon>Craniata</taxon>
        <taxon>Vertebrata</taxon>
        <taxon>Euteleostomi</taxon>
        <taxon>Actinopterygii</taxon>
        <taxon>Neopterygii</taxon>
        <taxon>Teleostei</taxon>
        <taxon>Protacanthopterygii</taxon>
        <taxon>Esociformes</taxon>
        <taxon>Umbridae</taxon>
        <taxon>Dallia</taxon>
    </lineage>
</organism>
<comment type="caution">
    <text evidence="1">The sequence shown here is derived from an EMBL/GenBank/DDBJ whole genome shotgun (WGS) entry which is preliminary data.</text>
</comment>
<evidence type="ECO:0000313" key="1">
    <source>
        <dbReference type="EMBL" id="KAJ7991826.1"/>
    </source>
</evidence>
<reference evidence="1" key="1">
    <citation type="submission" date="2021-05" db="EMBL/GenBank/DDBJ databases">
        <authorList>
            <person name="Pan Q."/>
            <person name="Jouanno E."/>
            <person name="Zahm M."/>
            <person name="Klopp C."/>
            <person name="Cabau C."/>
            <person name="Louis A."/>
            <person name="Berthelot C."/>
            <person name="Parey E."/>
            <person name="Roest Crollius H."/>
            <person name="Montfort J."/>
            <person name="Robinson-Rechavi M."/>
            <person name="Bouchez O."/>
            <person name="Lampietro C."/>
            <person name="Lopez Roques C."/>
            <person name="Donnadieu C."/>
            <person name="Postlethwait J."/>
            <person name="Bobe J."/>
            <person name="Dillon D."/>
            <person name="Chandos A."/>
            <person name="von Hippel F."/>
            <person name="Guiguen Y."/>
        </authorList>
    </citation>
    <scope>NUCLEOTIDE SEQUENCE</scope>
    <source>
        <strain evidence="1">YG-Jan2019</strain>
    </source>
</reference>
<protein>
    <submittedName>
        <fullName evidence="1">Uncharacterized protein</fullName>
    </submittedName>
</protein>
<sequence length="435" mass="47056">MRKGGATVPEKVSFVDNKHTAVTRFSNTAYYKIIKPPSVVVKSTTNRVGDADSTTGNQLYTTPIGVSANTARLQPSLGRPPDPASASDGSGDITSRLLRSNSLSRPEAKRRLALEESDHLYTSDTVRPPNAKRSARHALCEEKEPKVEKTRYDTSLSLLTRKFLQLLAQSSDGVVDLNLAAETLGVQKRRLYDITNVLEGVHLIKKKVKNNIEWLGCSLSPEGEAITHTLGSLGNELLELTLEEKRLDELIHTNVKKIPSLTDQTVIVVKAPAETKLEVPDPDEHFQIHLSSTQGPIEVFLCSEDQAQSSLQTDSGPSRSATGPSASVNGNSSSSFLKVSQDGSNRNGFSHALSRLPACSAVTVTPVSPLPSSLTSLLPHEDAAEQESFVALSPSLPLTMEEDDYLLSLTENEGISDLFSYDLDRLGGLDALLCN</sequence>
<name>A0ACC2FKE5_DALPE</name>
<evidence type="ECO:0000313" key="2">
    <source>
        <dbReference type="Proteomes" id="UP001157502"/>
    </source>
</evidence>
<proteinExistence type="predicted"/>
<dbReference type="Proteomes" id="UP001157502">
    <property type="component" value="Chromosome 26"/>
</dbReference>
<dbReference type="EMBL" id="CM055753">
    <property type="protein sequence ID" value="KAJ7991826.1"/>
    <property type="molecule type" value="Genomic_DNA"/>
</dbReference>
<gene>
    <name evidence="1" type="ORF">DPEC_G00287890</name>
</gene>
<keyword evidence="2" id="KW-1185">Reference proteome</keyword>
<accession>A0ACC2FKE5</accession>